<evidence type="ECO:0000313" key="2">
    <source>
        <dbReference type="EMBL" id="SPO28026.1"/>
    </source>
</evidence>
<reference evidence="2 3" key="1">
    <citation type="submission" date="2018-03" db="EMBL/GenBank/DDBJ databases">
        <authorList>
            <person name="Guldener U."/>
        </authorList>
    </citation>
    <scope>NUCLEOTIDE SEQUENCE [LARGE SCALE GENOMIC DNA]</scope>
    <source>
        <strain evidence="2 3">NBRC100155</strain>
    </source>
</reference>
<sequence>MVMSTLLQLDSAAWAKNLNFTQYASAAAELLHASRDAIEALTCFAQLVFASTSFPSRPSASWLDFDAHPGDCACQIRPAAMHLIVCAFQSDSLKAQALLHDTLERLRRVEHSAKLAFHQLCTLNMTPSKIGSGLDRKKMSLHDFCYAIGAQDWFDLMREQHSWLVHSLLDPQLFDLFNGSACDAVSAIPATSSGHINSSLRGIERGYFDLSDQRSPDSADSSHAASSTSSLRPKLSPASSNNGDECSFRITPLSSPADSIIWNMDTTVLVQPKVQFHVDDWSFVVRWIVICFSLGRYRQVLPNKKSDGLVYRISVPPLMSAWKQMKLPLFIVLKTVTEHGYTIKYFRAGWRETTAEITPSIRDLAIEDIAPQQLDSDAAAKVLSLPHVVFYSQRVKLEQSGRLYKSSRCVEEMELEQEQGVPLSLLPTTRPLTEVGDDTEHLVQVLSEGGLHDMLLGFFAQHKEPKQLEAWALKQQEWINFSILHGCNYENASTMVPRHCFYGFPIELMRICEASIQSGSPLTVPGFLDARTAI</sequence>
<feature type="region of interest" description="Disordered" evidence="1">
    <location>
        <begin position="212"/>
        <end position="243"/>
    </location>
</feature>
<dbReference type="Proteomes" id="UP000324022">
    <property type="component" value="Unassembled WGS sequence"/>
</dbReference>
<evidence type="ECO:0000313" key="3">
    <source>
        <dbReference type="Proteomes" id="UP000324022"/>
    </source>
</evidence>
<gene>
    <name evidence="2" type="ORF">UTRI_05169</name>
</gene>
<keyword evidence="3" id="KW-1185">Reference proteome</keyword>
<evidence type="ECO:0000256" key="1">
    <source>
        <dbReference type="SAM" id="MobiDB-lite"/>
    </source>
</evidence>
<proteinExistence type="predicted"/>
<protein>
    <submittedName>
        <fullName evidence="2">Uncharacterized protein</fullName>
    </submittedName>
</protein>
<organism evidence="2 3">
    <name type="scientific">Ustilago trichophora</name>
    <dbReference type="NCBI Taxonomy" id="86804"/>
    <lineage>
        <taxon>Eukaryota</taxon>
        <taxon>Fungi</taxon>
        <taxon>Dikarya</taxon>
        <taxon>Basidiomycota</taxon>
        <taxon>Ustilaginomycotina</taxon>
        <taxon>Ustilaginomycetes</taxon>
        <taxon>Ustilaginales</taxon>
        <taxon>Ustilaginaceae</taxon>
        <taxon>Ustilago</taxon>
    </lineage>
</organism>
<accession>A0A5C3EEF6</accession>
<dbReference type="OrthoDB" id="2107640at2759"/>
<name>A0A5C3EEF6_9BASI</name>
<feature type="compositionally biased region" description="Low complexity" evidence="1">
    <location>
        <begin position="218"/>
        <end position="230"/>
    </location>
</feature>
<dbReference type="AlphaFoldDB" id="A0A5C3EEF6"/>
<dbReference type="EMBL" id="OOIN01000020">
    <property type="protein sequence ID" value="SPO28026.1"/>
    <property type="molecule type" value="Genomic_DNA"/>
</dbReference>